<gene>
    <name evidence="5" type="ORF">H9L12_04265</name>
</gene>
<accession>A0A7G9SD47</accession>
<proteinExistence type="predicted"/>
<evidence type="ECO:0000256" key="2">
    <source>
        <dbReference type="ARBA" id="ARBA00022692"/>
    </source>
</evidence>
<comment type="subcellular location">
    <subcellularLocation>
        <location evidence="1">Golgi apparatus membrane</location>
        <topology evidence="1">Single-pass type II membrane protein</topology>
    </subcellularLocation>
</comment>
<keyword evidence="2" id="KW-0812">Transmembrane</keyword>
<dbReference type="EMBL" id="CP060717">
    <property type="protein sequence ID" value="QNN65772.1"/>
    <property type="molecule type" value="Genomic_DNA"/>
</dbReference>
<reference evidence="5 6" key="1">
    <citation type="submission" date="2020-08" db="EMBL/GenBank/DDBJ databases">
        <title>Genome sequence of Sphingomonas rhizophila KACC 19189T.</title>
        <authorList>
            <person name="Hyun D.-W."/>
            <person name="Bae J.-W."/>
        </authorList>
    </citation>
    <scope>NUCLEOTIDE SEQUENCE [LARGE SCALE GENOMIC DNA]</scope>
    <source>
        <strain evidence="5 6">KACC 19189</strain>
    </source>
</reference>
<name>A0A7G9SD47_9SPHN</name>
<keyword evidence="4" id="KW-0472">Membrane</keyword>
<evidence type="ECO:0008006" key="7">
    <source>
        <dbReference type="Google" id="ProtNLM"/>
    </source>
</evidence>
<dbReference type="KEGG" id="srhi:H9L12_04265"/>
<dbReference type="PANTHER" id="PTHR46025:SF3">
    <property type="entry name" value="XYLOSYLTRANSFERASE OXT"/>
    <property type="match status" value="1"/>
</dbReference>
<dbReference type="GO" id="GO:0015012">
    <property type="term" value="P:heparan sulfate proteoglycan biosynthetic process"/>
    <property type="evidence" value="ECO:0007669"/>
    <property type="project" value="TreeGrafter"/>
</dbReference>
<keyword evidence="3" id="KW-0735">Signal-anchor</keyword>
<keyword evidence="6" id="KW-1185">Reference proteome</keyword>
<sequence>MSDRPVVGFVILSHQDDDRLLRLVASLNREYDSPPVVVHHDFSQAPVDRTPFPSNCRFVEDWTRTSWANWSVVDGALRAYRSILARSNAEWVFLLSAADYPIRRGSDVRDELARERCDALIDMRPCLPGKRPRAQTIGKTNPVMSFMDTPGNHALKTRFTMSPQLWFPIVRRKPRWRVGRLTYRPPFAGRHPFTEERPAFYGDHWWAGNRRAVEAVLDPGGFAARLRRHLRMRTQPDESYYCTVLAAREDMTLSLDNRRFAEWNGGGAHPQSLTEADLDAMFASGAYFARKFEAGSSVRDQIDARLART</sequence>
<dbReference type="RefSeq" id="WP_187542757.1">
    <property type="nucleotide sequence ID" value="NZ_CP060717.1"/>
</dbReference>
<dbReference type="InterPro" id="IPR043538">
    <property type="entry name" value="XYLT"/>
</dbReference>
<dbReference type="GO" id="GO:0030158">
    <property type="term" value="F:protein xylosyltransferase activity"/>
    <property type="evidence" value="ECO:0007669"/>
    <property type="project" value="InterPro"/>
</dbReference>
<evidence type="ECO:0000313" key="5">
    <source>
        <dbReference type="EMBL" id="QNN65772.1"/>
    </source>
</evidence>
<dbReference type="AlphaFoldDB" id="A0A7G9SD47"/>
<dbReference type="GO" id="GO:0050650">
    <property type="term" value="P:chondroitin sulfate proteoglycan biosynthetic process"/>
    <property type="evidence" value="ECO:0007669"/>
    <property type="project" value="TreeGrafter"/>
</dbReference>
<evidence type="ECO:0000256" key="4">
    <source>
        <dbReference type="ARBA" id="ARBA00022989"/>
    </source>
</evidence>
<evidence type="ECO:0000256" key="3">
    <source>
        <dbReference type="ARBA" id="ARBA00022968"/>
    </source>
</evidence>
<protein>
    <recommendedName>
        <fullName evidence="7">Beta-1,6-N-acetylglucosaminyltransferase</fullName>
    </recommendedName>
</protein>
<organism evidence="5 6">
    <name type="scientific">Sphingomonas rhizophila</name>
    <dbReference type="NCBI Taxonomy" id="2071607"/>
    <lineage>
        <taxon>Bacteria</taxon>
        <taxon>Pseudomonadati</taxon>
        <taxon>Pseudomonadota</taxon>
        <taxon>Alphaproteobacteria</taxon>
        <taxon>Sphingomonadales</taxon>
        <taxon>Sphingomonadaceae</taxon>
        <taxon>Sphingomonas</taxon>
    </lineage>
</organism>
<dbReference type="Proteomes" id="UP000515955">
    <property type="component" value="Chromosome"/>
</dbReference>
<keyword evidence="4" id="KW-1133">Transmembrane helix</keyword>
<dbReference type="PANTHER" id="PTHR46025">
    <property type="entry name" value="XYLOSYLTRANSFERASE OXT"/>
    <property type="match status" value="1"/>
</dbReference>
<evidence type="ECO:0000256" key="1">
    <source>
        <dbReference type="ARBA" id="ARBA00004323"/>
    </source>
</evidence>
<evidence type="ECO:0000313" key="6">
    <source>
        <dbReference type="Proteomes" id="UP000515955"/>
    </source>
</evidence>